<protein>
    <recommendedName>
        <fullName evidence="3">CBS domain-containing protein</fullName>
    </recommendedName>
</protein>
<dbReference type="Pfam" id="PF00571">
    <property type="entry name" value="CBS"/>
    <property type="match status" value="2"/>
</dbReference>
<dbReference type="PANTHER" id="PTHR43080">
    <property type="entry name" value="CBS DOMAIN-CONTAINING PROTEIN CBSX3, MITOCHONDRIAL"/>
    <property type="match status" value="1"/>
</dbReference>
<evidence type="ECO:0000256" key="2">
    <source>
        <dbReference type="PROSITE-ProRule" id="PRU00703"/>
    </source>
</evidence>
<name>A0A1E2UKX3_9GAMM</name>
<gene>
    <name evidence="4" type="ORF">A3196_00725</name>
</gene>
<dbReference type="SMART" id="SM00116">
    <property type="entry name" value="CBS"/>
    <property type="match status" value="2"/>
</dbReference>
<dbReference type="InterPro" id="IPR051257">
    <property type="entry name" value="Diverse_CBS-Domain"/>
</dbReference>
<evidence type="ECO:0000313" key="5">
    <source>
        <dbReference type="Proteomes" id="UP000094849"/>
    </source>
</evidence>
<keyword evidence="1 2" id="KW-0129">CBS domain</keyword>
<evidence type="ECO:0000313" key="4">
    <source>
        <dbReference type="EMBL" id="ODB95407.1"/>
    </source>
</evidence>
<dbReference type="InterPro" id="IPR046342">
    <property type="entry name" value="CBS_dom_sf"/>
</dbReference>
<comment type="caution">
    <text evidence="4">The sequence shown here is derived from an EMBL/GenBank/DDBJ whole genome shotgun (WGS) entry which is preliminary data.</text>
</comment>
<evidence type="ECO:0000256" key="1">
    <source>
        <dbReference type="ARBA" id="ARBA00023122"/>
    </source>
</evidence>
<feature type="domain" description="CBS" evidence="3">
    <location>
        <begin position="71"/>
        <end position="127"/>
    </location>
</feature>
<organism evidence="4 5">
    <name type="scientific">Candidatus Thiodiazotropha endoloripes</name>
    <dbReference type="NCBI Taxonomy" id="1818881"/>
    <lineage>
        <taxon>Bacteria</taxon>
        <taxon>Pseudomonadati</taxon>
        <taxon>Pseudomonadota</taxon>
        <taxon>Gammaproteobacteria</taxon>
        <taxon>Chromatiales</taxon>
        <taxon>Sedimenticolaceae</taxon>
        <taxon>Candidatus Thiodiazotropha</taxon>
    </lineage>
</organism>
<dbReference type="PROSITE" id="PS51371">
    <property type="entry name" value="CBS"/>
    <property type="match status" value="2"/>
</dbReference>
<dbReference type="RefSeq" id="WP_069003852.1">
    <property type="nucleotide sequence ID" value="NZ_LVJW01000006.1"/>
</dbReference>
<dbReference type="CDD" id="cd04584">
    <property type="entry name" value="CBS_pair_AcuB_like"/>
    <property type="match status" value="1"/>
</dbReference>
<dbReference type="Proteomes" id="UP000094849">
    <property type="component" value="Unassembled WGS sequence"/>
</dbReference>
<evidence type="ECO:0000259" key="3">
    <source>
        <dbReference type="PROSITE" id="PS51371"/>
    </source>
</evidence>
<dbReference type="SUPFAM" id="SSF54631">
    <property type="entry name" value="CBS-domain pair"/>
    <property type="match status" value="1"/>
</dbReference>
<proteinExistence type="predicted"/>
<dbReference type="STRING" id="1818881.A3196_00725"/>
<reference evidence="4 5" key="1">
    <citation type="submission" date="2016-03" db="EMBL/GenBank/DDBJ databases">
        <title>Chemosynthetic sulphur-oxidizing symbionts of marine invertebrate animals are capable of nitrogen fixation.</title>
        <authorList>
            <person name="Petersen J.M."/>
            <person name="Kemper A."/>
            <person name="Gruber-Vodicka H."/>
            <person name="Cardini U."/>
            <person name="Geest Mvander."/>
            <person name="Kleiner M."/>
            <person name="Bulgheresi S."/>
            <person name="Fussmann M."/>
            <person name="Herbold C."/>
            <person name="Seah B.K.B."/>
            <person name="Antony C.Paul."/>
            <person name="Liu D."/>
            <person name="Belitz A."/>
            <person name="Weber M."/>
        </authorList>
    </citation>
    <scope>NUCLEOTIDE SEQUENCE [LARGE SCALE GENOMIC DNA]</scope>
    <source>
        <strain evidence="4">G_D</strain>
    </source>
</reference>
<dbReference type="OrthoDB" id="9790355at2"/>
<dbReference type="PANTHER" id="PTHR43080:SF2">
    <property type="entry name" value="CBS DOMAIN-CONTAINING PROTEIN"/>
    <property type="match status" value="1"/>
</dbReference>
<accession>A0A1E2UKX3</accession>
<dbReference type="Gene3D" id="3.10.580.10">
    <property type="entry name" value="CBS-domain"/>
    <property type="match status" value="1"/>
</dbReference>
<dbReference type="AlphaFoldDB" id="A0A1E2UKX3"/>
<dbReference type="EMBL" id="LVJZ01000003">
    <property type="protein sequence ID" value="ODB95407.1"/>
    <property type="molecule type" value="Genomic_DNA"/>
</dbReference>
<feature type="domain" description="CBS" evidence="3">
    <location>
        <begin position="7"/>
        <end position="65"/>
    </location>
</feature>
<dbReference type="InterPro" id="IPR000644">
    <property type="entry name" value="CBS_dom"/>
</dbReference>
<keyword evidence="5" id="KW-1185">Reference proteome</keyword>
<sequence length="127" mass="14036">MLVSDYMSSSPVTVQQEDNYDLAFEIMEEKNMHHLPVVDAGNQVVGIVTRRDLQLAARYFKEAPVEISEVMHTPVLTTSAGTSLATAAQQMNDNRIGCLPVLSDDQHVAGMLTETDLFRALTDLLKN</sequence>